<dbReference type="InterPro" id="IPR036134">
    <property type="entry name" value="Crypto/Photolyase_FAD-like_sf"/>
</dbReference>
<dbReference type="Gene3D" id="3.40.50.620">
    <property type="entry name" value="HUPs"/>
    <property type="match status" value="1"/>
</dbReference>
<dbReference type="InterPro" id="IPR014729">
    <property type="entry name" value="Rossmann-like_a/b/a_fold"/>
</dbReference>
<reference evidence="1 2" key="1">
    <citation type="submission" date="2013-09" db="EMBL/GenBank/DDBJ databases">
        <title>Genome sequencing of Phaeobacter antarcticus sp. nov. SM1211.</title>
        <authorList>
            <person name="Zhang X.-Y."/>
            <person name="Liu C."/>
            <person name="Chen X.-L."/>
            <person name="Xie B.-B."/>
            <person name="Qin Q.-L."/>
            <person name="Rong J.-C."/>
            <person name="Zhang Y.-Z."/>
        </authorList>
    </citation>
    <scope>NUCLEOTIDE SEQUENCE [LARGE SCALE GENOMIC DNA]</scope>
    <source>
        <strain evidence="1 2">SM1211</strain>
    </source>
</reference>
<dbReference type="PANTHER" id="PTHR38657">
    <property type="entry name" value="SLR1343 PROTEIN"/>
    <property type="match status" value="1"/>
</dbReference>
<proteinExistence type="predicted"/>
<dbReference type="Gene3D" id="1.10.579.10">
    <property type="entry name" value="DNA Cyclobutane Dipyrimidine Photolyase, subunit A, domain 3"/>
    <property type="match status" value="1"/>
</dbReference>
<dbReference type="Gene3D" id="1.25.40.80">
    <property type="match status" value="1"/>
</dbReference>
<dbReference type="InterPro" id="IPR007357">
    <property type="entry name" value="PhrB-like"/>
</dbReference>
<dbReference type="InterPro" id="IPR052551">
    <property type="entry name" value="UV-DNA_repair_photolyase"/>
</dbReference>
<gene>
    <name evidence="1" type="ORF">P775_14110</name>
</gene>
<dbReference type="RefSeq" id="WP_218967697.1">
    <property type="nucleotide sequence ID" value="NZ_AWWI01000097.1"/>
</dbReference>
<comment type="caution">
    <text evidence="1">The sequence shown here is derived from an EMBL/GenBank/DDBJ whole genome shotgun (WGS) entry which is preliminary data.</text>
</comment>
<accession>A0A2G8RDC3</accession>
<keyword evidence="2" id="KW-1185">Reference proteome</keyword>
<evidence type="ECO:0008006" key="3">
    <source>
        <dbReference type="Google" id="ProtNLM"/>
    </source>
</evidence>
<dbReference type="SUPFAM" id="SSF48173">
    <property type="entry name" value="Cryptochrome/photolyase FAD-binding domain"/>
    <property type="match status" value="1"/>
</dbReference>
<name>A0A2G8RDC3_9RHOB</name>
<dbReference type="Proteomes" id="UP000231259">
    <property type="component" value="Unassembled WGS sequence"/>
</dbReference>
<dbReference type="EMBL" id="AWWI01000097">
    <property type="protein sequence ID" value="PIL19530.1"/>
    <property type="molecule type" value="Genomic_DNA"/>
</dbReference>
<dbReference type="Pfam" id="PF04244">
    <property type="entry name" value="DPRP"/>
    <property type="match status" value="1"/>
</dbReference>
<evidence type="ECO:0000313" key="2">
    <source>
        <dbReference type="Proteomes" id="UP000231259"/>
    </source>
</evidence>
<dbReference type="AlphaFoldDB" id="A0A2G8RDC3"/>
<sequence>MTRLVLVLGDQLSEDLSALRMADRKTDIVVMAEVEQEATYVQHHPKKIALIFAAMRKFAVRLRADGWEVRYCELDDTANSGSIPAELLRRAEETGAQEVIATRPGEWRLITLLDEMPLTVHQLEDTRFIASTREFEAWAKGRKALRMEYFYREMRRKTGLLMEGDQPIGGQWNYDHDNRKPAPESIDISGPLRFTPDAMVQEVLDLVEARFGSSFGELRPFHFATDQGQAHHALAHFIRYALPKFGDFQDAMLSDHRFLYHALISPYLNIGLLLPLEVCQAAERAYFRGEAPLNAVEGFIRQILGWREYVRGIYFLEGPEYTRSNELGHHRALPDLYWGAETRMRCLSNAVEQTREEGYAHHIQRLMVTGNFALLAGVNPAEVHDWYLRVYVDAFEWVEAPNTLGMSQFADGGVIASKPYVSSGSYINRMSDYCKSCHYSVSKKTGEGACPFNLLYWHFLDRHRALFDGNPRMGNMYGTWDRMDADRRKTVLDEAEDFLDRLSKGQTV</sequence>
<protein>
    <recommendedName>
        <fullName evidence="3">Deoxyribodipyrimidine photo-lyase</fullName>
    </recommendedName>
</protein>
<dbReference type="Gene3D" id="1.10.10.1710">
    <property type="entry name" value="Deoxyribodipyrimidine photolyase-related"/>
    <property type="match status" value="1"/>
</dbReference>
<evidence type="ECO:0000313" key="1">
    <source>
        <dbReference type="EMBL" id="PIL19530.1"/>
    </source>
</evidence>
<organism evidence="1 2">
    <name type="scientific">Puniceibacterium antarcticum</name>
    <dbReference type="NCBI Taxonomy" id="1206336"/>
    <lineage>
        <taxon>Bacteria</taxon>
        <taxon>Pseudomonadati</taxon>
        <taxon>Pseudomonadota</taxon>
        <taxon>Alphaproteobacteria</taxon>
        <taxon>Rhodobacterales</taxon>
        <taxon>Paracoccaceae</taxon>
        <taxon>Puniceibacterium</taxon>
    </lineage>
</organism>
<dbReference type="PANTHER" id="PTHR38657:SF1">
    <property type="entry name" value="SLR1343 PROTEIN"/>
    <property type="match status" value="1"/>
</dbReference>